<dbReference type="PROSITE" id="PS00651">
    <property type="entry name" value="RIBOSOMAL_L9"/>
    <property type="match status" value="1"/>
</dbReference>
<dbReference type="InterPro" id="IPR036935">
    <property type="entry name" value="Ribosomal_bL9_N_sf"/>
</dbReference>
<keyword evidence="3 7" id="KW-0694">RNA-binding</keyword>
<keyword evidence="4 7" id="KW-0689">Ribosomal protein</keyword>
<dbReference type="AlphaFoldDB" id="A0A378I377"/>
<gene>
    <name evidence="10" type="primary">rpll</name>
    <name evidence="7" type="synonym">rplI</name>
    <name evidence="10" type="ORF">NCTC13315_01700</name>
</gene>
<dbReference type="InterPro" id="IPR020069">
    <property type="entry name" value="Ribosomal_bL9_C"/>
</dbReference>
<dbReference type="GO" id="GO:0003735">
    <property type="term" value="F:structural constituent of ribosome"/>
    <property type="evidence" value="ECO:0007669"/>
    <property type="project" value="InterPro"/>
</dbReference>
<evidence type="ECO:0000259" key="9">
    <source>
        <dbReference type="PROSITE" id="PS00651"/>
    </source>
</evidence>
<keyword evidence="8" id="KW-0175">Coiled coil</keyword>
<evidence type="ECO:0000256" key="1">
    <source>
        <dbReference type="ARBA" id="ARBA00010605"/>
    </source>
</evidence>
<dbReference type="EMBL" id="UGNV01000001">
    <property type="protein sequence ID" value="STX29165.1"/>
    <property type="molecule type" value="Genomic_DNA"/>
</dbReference>
<feature type="domain" description="Ribosomal protein L9" evidence="9">
    <location>
        <begin position="14"/>
        <end position="41"/>
    </location>
</feature>
<keyword evidence="11" id="KW-1185">Reference proteome</keyword>
<reference evidence="10 11" key="1">
    <citation type="submission" date="2018-06" db="EMBL/GenBank/DDBJ databases">
        <authorList>
            <consortium name="Pathogen Informatics"/>
            <person name="Doyle S."/>
        </authorList>
    </citation>
    <scope>NUCLEOTIDE SEQUENCE [LARGE SCALE GENOMIC DNA]</scope>
    <source>
        <strain evidence="10 11">NCTC13315</strain>
    </source>
</reference>
<comment type="similarity">
    <text evidence="1 7">Belongs to the bacterial ribosomal protein bL9 family.</text>
</comment>
<dbReference type="GO" id="GO:0019843">
    <property type="term" value="F:rRNA binding"/>
    <property type="evidence" value="ECO:0007669"/>
    <property type="project" value="UniProtKB-UniRule"/>
</dbReference>
<dbReference type="Proteomes" id="UP000254968">
    <property type="component" value="Unassembled WGS sequence"/>
</dbReference>
<evidence type="ECO:0000256" key="7">
    <source>
        <dbReference type="HAMAP-Rule" id="MF_00503"/>
    </source>
</evidence>
<dbReference type="Gene3D" id="3.10.430.100">
    <property type="entry name" value="Ribosomal protein L9, C-terminal domain"/>
    <property type="match status" value="1"/>
</dbReference>
<dbReference type="InterPro" id="IPR036791">
    <property type="entry name" value="Ribosomal_bL9_C_sf"/>
</dbReference>
<dbReference type="GO" id="GO:0006412">
    <property type="term" value="P:translation"/>
    <property type="evidence" value="ECO:0007669"/>
    <property type="project" value="UniProtKB-UniRule"/>
</dbReference>
<dbReference type="GO" id="GO:1990904">
    <property type="term" value="C:ribonucleoprotein complex"/>
    <property type="evidence" value="ECO:0007669"/>
    <property type="project" value="UniProtKB-KW"/>
</dbReference>
<evidence type="ECO:0000256" key="3">
    <source>
        <dbReference type="ARBA" id="ARBA00022884"/>
    </source>
</evidence>
<dbReference type="Pfam" id="PF01281">
    <property type="entry name" value="Ribosomal_L9_N"/>
    <property type="match status" value="1"/>
</dbReference>
<proteinExistence type="inferred from homology"/>
<evidence type="ECO:0000256" key="8">
    <source>
        <dbReference type="SAM" id="Coils"/>
    </source>
</evidence>
<evidence type="ECO:0000256" key="6">
    <source>
        <dbReference type="ARBA" id="ARBA00035292"/>
    </source>
</evidence>
<dbReference type="InterPro" id="IPR009027">
    <property type="entry name" value="Ribosomal_bL9/RNase_H1_N"/>
</dbReference>
<dbReference type="InterPro" id="IPR020070">
    <property type="entry name" value="Ribosomal_bL9_N"/>
</dbReference>
<dbReference type="SUPFAM" id="SSF55653">
    <property type="entry name" value="Ribosomal protein L9 C-domain"/>
    <property type="match status" value="1"/>
</dbReference>
<dbReference type="InterPro" id="IPR000244">
    <property type="entry name" value="Ribosomal_bL9"/>
</dbReference>
<dbReference type="Gene3D" id="3.40.5.10">
    <property type="entry name" value="Ribosomal protein L9, N-terminal domain"/>
    <property type="match status" value="1"/>
</dbReference>
<organism evidence="10 11">
    <name type="scientific">Legionella beliardensis</name>
    <dbReference type="NCBI Taxonomy" id="91822"/>
    <lineage>
        <taxon>Bacteria</taxon>
        <taxon>Pseudomonadati</taxon>
        <taxon>Pseudomonadota</taxon>
        <taxon>Gammaproteobacteria</taxon>
        <taxon>Legionellales</taxon>
        <taxon>Legionellaceae</taxon>
        <taxon>Legionella</taxon>
    </lineage>
</organism>
<keyword evidence="5 7" id="KW-0687">Ribonucleoprotein</keyword>
<evidence type="ECO:0000256" key="2">
    <source>
        <dbReference type="ARBA" id="ARBA00022730"/>
    </source>
</evidence>
<dbReference type="NCBIfam" id="TIGR00158">
    <property type="entry name" value="L9"/>
    <property type="match status" value="1"/>
</dbReference>
<name>A0A378I377_9GAMM</name>
<dbReference type="GO" id="GO:0005840">
    <property type="term" value="C:ribosome"/>
    <property type="evidence" value="ECO:0007669"/>
    <property type="project" value="UniProtKB-KW"/>
</dbReference>
<evidence type="ECO:0000256" key="5">
    <source>
        <dbReference type="ARBA" id="ARBA00023274"/>
    </source>
</evidence>
<dbReference type="HAMAP" id="MF_00503">
    <property type="entry name" value="Ribosomal_bL9"/>
    <property type="match status" value="1"/>
</dbReference>
<dbReference type="Pfam" id="PF03948">
    <property type="entry name" value="Ribosomal_L9_C"/>
    <property type="match status" value="1"/>
</dbReference>
<dbReference type="InterPro" id="IPR020594">
    <property type="entry name" value="Ribosomal_bL9_bac/chp"/>
</dbReference>
<evidence type="ECO:0000256" key="4">
    <source>
        <dbReference type="ARBA" id="ARBA00022980"/>
    </source>
</evidence>
<feature type="coiled-coil region" evidence="8">
    <location>
        <begin position="38"/>
        <end position="76"/>
    </location>
</feature>
<dbReference type="SUPFAM" id="SSF55658">
    <property type="entry name" value="L9 N-domain-like"/>
    <property type="match status" value="1"/>
</dbReference>
<protein>
    <recommendedName>
        <fullName evidence="6 7">Large ribosomal subunit protein bL9</fullName>
    </recommendedName>
</protein>
<dbReference type="PANTHER" id="PTHR21368">
    <property type="entry name" value="50S RIBOSOMAL PROTEIN L9"/>
    <property type="match status" value="1"/>
</dbReference>
<sequence>MMEVILLEKVRNLGNLGDRVEVKAGYGRNYLIPQSKAVSATEKNIEYFENRRAELEKKAQQDQARAEQRAAKLNDTSLVISALASDEGKLYGSIGANEIREALLAKDIEVSKREISLPEGPIHSAGDYVVEIQVHSDITAQVQVQIVPEK</sequence>
<evidence type="ECO:0000313" key="10">
    <source>
        <dbReference type="EMBL" id="STX29165.1"/>
    </source>
</evidence>
<keyword evidence="2 7" id="KW-0699">rRNA-binding</keyword>
<comment type="function">
    <text evidence="7">Binds to the 23S rRNA.</text>
</comment>
<evidence type="ECO:0000313" key="11">
    <source>
        <dbReference type="Proteomes" id="UP000254968"/>
    </source>
</evidence>
<accession>A0A378I377</accession>